<keyword evidence="2 5" id="KW-0547">Nucleotide-binding</keyword>
<keyword evidence="5" id="KW-0963">Cytoplasm</keyword>
<dbReference type="NCBIfam" id="TIGR00749">
    <property type="entry name" value="glk"/>
    <property type="match status" value="1"/>
</dbReference>
<evidence type="ECO:0000313" key="7">
    <source>
        <dbReference type="EMBL" id="RNF84573.1"/>
    </source>
</evidence>
<accession>A0A3M8SUV6</accession>
<evidence type="ECO:0000256" key="1">
    <source>
        <dbReference type="ARBA" id="ARBA00022679"/>
    </source>
</evidence>
<comment type="subcellular location">
    <subcellularLocation>
        <location evidence="5">Cytoplasm</location>
    </subcellularLocation>
</comment>
<evidence type="ECO:0000256" key="3">
    <source>
        <dbReference type="ARBA" id="ARBA00022777"/>
    </source>
</evidence>
<dbReference type="GO" id="GO:0006096">
    <property type="term" value="P:glycolytic process"/>
    <property type="evidence" value="ECO:0007669"/>
    <property type="project" value="UniProtKB-UniRule"/>
</dbReference>
<organism evidence="7 8">
    <name type="scientific">Montanilutibacter psychrotolerans</name>
    <dbReference type="NCBI Taxonomy" id="1327343"/>
    <lineage>
        <taxon>Bacteria</taxon>
        <taxon>Pseudomonadati</taxon>
        <taxon>Pseudomonadota</taxon>
        <taxon>Gammaproteobacteria</taxon>
        <taxon>Lysobacterales</taxon>
        <taxon>Lysobacteraceae</taxon>
        <taxon>Montanilutibacter</taxon>
    </lineage>
</organism>
<dbReference type="InterPro" id="IPR043129">
    <property type="entry name" value="ATPase_NBD"/>
</dbReference>
<comment type="similarity">
    <text evidence="5 6">Belongs to the bacterial glucokinase family.</text>
</comment>
<keyword evidence="1 5" id="KW-0808">Transferase</keyword>
<dbReference type="InterPro" id="IPR003836">
    <property type="entry name" value="Glucokinase"/>
</dbReference>
<dbReference type="CDD" id="cd24008">
    <property type="entry name" value="ASKHA_NBD_GLK"/>
    <property type="match status" value="1"/>
</dbReference>
<protein>
    <recommendedName>
        <fullName evidence="5">Glucokinase</fullName>
        <ecNumber evidence="5">2.7.1.2</ecNumber>
    </recommendedName>
    <alternativeName>
        <fullName evidence="5">Glucose kinase</fullName>
    </alternativeName>
</protein>
<dbReference type="SUPFAM" id="SSF53067">
    <property type="entry name" value="Actin-like ATPase domain"/>
    <property type="match status" value="1"/>
</dbReference>
<dbReference type="OrthoDB" id="9800595at2"/>
<evidence type="ECO:0000256" key="6">
    <source>
        <dbReference type="RuleBase" id="RU004046"/>
    </source>
</evidence>
<dbReference type="RefSeq" id="WP_123087814.1">
    <property type="nucleotide sequence ID" value="NZ_RIBS01000003.1"/>
</dbReference>
<keyword evidence="5" id="KW-0324">Glycolysis</keyword>
<evidence type="ECO:0000313" key="8">
    <source>
        <dbReference type="Proteomes" id="UP000267049"/>
    </source>
</evidence>
<dbReference type="Gene3D" id="3.40.367.20">
    <property type="match status" value="1"/>
</dbReference>
<dbReference type="Gene3D" id="3.30.420.40">
    <property type="match status" value="1"/>
</dbReference>
<dbReference type="HAMAP" id="MF_00524">
    <property type="entry name" value="Glucokinase"/>
    <property type="match status" value="1"/>
</dbReference>
<keyword evidence="3 5" id="KW-0418">Kinase</keyword>
<comment type="caution">
    <text evidence="7">The sequence shown here is derived from an EMBL/GenBank/DDBJ whole genome shotgun (WGS) entry which is preliminary data.</text>
</comment>
<sequence length="476" mass="49904">MKRMAVLLSLGAVAPPVGGWFASPDAGLLTCTSNQRGRNRQPPGHFLRPGEHGAEGECPHTAVCLVWLVRRRRAGAGLTAAGVGLRDPNGNRVGPGDDRTGRVADILRRDRCRPPPVGGGPVRAGHVLRQGWLTVATSSNTLSSSTLALVADIGGTNARFALTDPRSPTPTLLHAQSLRNADFANLQRAAEHYLGTIGEKPRRAAIAVASPVVADEIHLTNRAWSFSRRGLQQALGLDELRVLNDFGAIAWAVPALRDDEHIALCGFAAGPLRGPVTVLGPGTGFGVGLLVGSDAGGWHAVATEGGHVTFAPIGEEEHAIAAWVDERHGRTSYERLLSGSGLSSIDAVLRGLGGDSGHDASVMREPDAIVAAALEGDDPIARRALARFCAVLGSVAGDVALIHGARTLMIAGGIVPRFVPFLRSSDFRERFLAKGRFAAYLEQVAIHVITHPHPGLLGAATALRVPAGVPQESQAR</sequence>
<dbReference type="GO" id="GO:0005536">
    <property type="term" value="F:D-glucose binding"/>
    <property type="evidence" value="ECO:0007669"/>
    <property type="project" value="InterPro"/>
</dbReference>
<evidence type="ECO:0000256" key="5">
    <source>
        <dbReference type="HAMAP-Rule" id="MF_00524"/>
    </source>
</evidence>
<evidence type="ECO:0000256" key="4">
    <source>
        <dbReference type="ARBA" id="ARBA00022840"/>
    </source>
</evidence>
<keyword evidence="4 5" id="KW-0067">ATP-binding</keyword>
<dbReference type="PANTHER" id="PTHR47690">
    <property type="entry name" value="GLUCOKINASE"/>
    <property type="match status" value="1"/>
</dbReference>
<dbReference type="InterPro" id="IPR050201">
    <property type="entry name" value="Bacterial_glucokinase"/>
</dbReference>
<dbReference type="Proteomes" id="UP000267049">
    <property type="component" value="Unassembled WGS sequence"/>
</dbReference>
<dbReference type="EMBL" id="RIBS01000003">
    <property type="protein sequence ID" value="RNF84573.1"/>
    <property type="molecule type" value="Genomic_DNA"/>
</dbReference>
<proteinExistence type="inferred from homology"/>
<dbReference type="AlphaFoldDB" id="A0A3M8SUV6"/>
<gene>
    <name evidence="5 7" type="primary">glk</name>
    <name evidence="7" type="ORF">EER27_08860</name>
</gene>
<reference evidence="7 8" key="1">
    <citation type="submission" date="2018-11" db="EMBL/GenBank/DDBJ databases">
        <title>Lysobacter cryohumiis sp. nov., isolated from soil in the Tianshan Mountains, Xinjiang, China.</title>
        <authorList>
            <person name="Luo Y."/>
            <person name="Sheng H."/>
        </authorList>
    </citation>
    <scope>NUCLEOTIDE SEQUENCE [LARGE SCALE GENOMIC DNA]</scope>
    <source>
        <strain evidence="7 8">ZS60</strain>
    </source>
</reference>
<dbReference type="Pfam" id="PF02685">
    <property type="entry name" value="Glucokinase"/>
    <property type="match status" value="1"/>
</dbReference>
<feature type="binding site" evidence="5">
    <location>
        <begin position="151"/>
        <end position="156"/>
    </location>
    <ligand>
        <name>ATP</name>
        <dbReference type="ChEBI" id="CHEBI:30616"/>
    </ligand>
</feature>
<dbReference type="PANTHER" id="PTHR47690:SF1">
    <property type="entry name" value="GLUCOKINASE"/>
    <property type="match status" value="1"/>
</dbReference>
<keyword evidence="8" id="KW-1185">Reference proteome</keyword>
<evidence type="ECO:0000256" key="2">
    <source>
        <dbReference type="ARBA" id="ARBA00022741"/>
    </source>
</evidence>
<dbReference type="EC" id="2.7.1.2" evidence="5"/>
<dbReference type="GO" id="GO:0004340">
    <property type="term" value="F:glucokinase activity"/>
    <property type="evidence" value="ECO:0007669"/>
    <property type="project" value="UniProtKB-UniRule"/>
</dbReference>
<dbReference type="GO" id="GO:0005524">
    <property type="term" value="F:ATP binding"/>
    <property type="evidence" value="ECO:0007669"/>
    <property type="project" value="UniProtKB-UniRule"/>
</dbReference>
<comment type="catalytic activity">
    <reaction evidence="5">
        <text>D-glucose + ATP = D-glucose 6-phosphate + ADP + H(+)</text>
        <dbReference type="Rhea" id="RHEA:17825"/>
        <dbReference type="ChEBI" id="CHEBI:4167"/>
        <dbReference type="ChEBI" id="CHEBI:15378"/>
        <dbReference type="ChEBI" id="CHEBI:30616"/>
        <dbReference type="ChEBI" id="CHEBI:61548"/>
        <dbReference type="ChEBI" id="CHEBI:456216"/>
        <dbReference type="EC" id="2.7.1.2"/>
    </reaction>
</comment>
<name>A0A3M8SUV6_9GAMM</name>
<dbReference type="GO" id="GO:0005829">
    <property type="term" value="C:cytosol"/>
    <property type="evidence" value="ECO:0007669"/>
    <property type="project" value="TreeGrafter"/>
</dbReference>